<dbReference type="RefSeq" id="WP_116686344.1">
    <property type="nucleotide sequence ID" value="NZ_CAWNYD010000002.1"/>
</dbReference>
<keyword evidence="1" id="KW-0285">Flavoprotein</keyword>
<keyword evidence="3" id="KW-0560">Oxidoreductase</keyword>
<dbReference type="SUPFAM" id="SSF51412">
    <property type="entry name" value="Inosine monophosphate dehydrogenase (IMPDH)"/>
    <property type="match status" value="1"/>
</dbReference>
<sequence>MKTRITDLLGIEKPLILPGMSWVSIPELVAAVSNAGGLGILATGPLNEKETRAAIQKIRQLTDKPFGVGCTLLMPGAKENAKVALAEKVPVINFSLGKGDWICKQAHAYGGKVIATVVNEKHALSAQSIGADALMVTGHEAAAHGGNATSMVLLPAIADAVDIPLILAGGVADGRGLAATLALGGHAAAMGTRLATSQESPVHAATKQLILEKSILETIYSKDFDGLWCRVMETPSAKSACKKKMNFFKACRGALKARKEISIPLWKIVAAMAVAPTKVKDLAYFGAASQAIRASIEDGDHEMGVQLIGQSQGLVNDIASVDEIISRTVNQAEQVLGNLQPETVLDKVS</sequence>
<proteinExistence type="predicted"/>
<reference evidence="4 5" key="1">
    <citation type="submission" date="2018-04" db="EMBL/GenBank/DDBJ databases">
        <title>Thalassorhabdus spongiae gen. nov., sp. nov., isolated from a marine sponge in South-West Iceland.</title>
        <authorList>
            <person name="Knobloch S."/>
            <person name="Daussin A."/>
            <person name="Johannsson R."/>
            <person name="Marteinsson V.T."/>
        </authorList>
    </citation>
    <scope>NUCLEOTIDE SEQUENCE [LARGE SCALE GENOMIC DNA]</scope>
    <source>
        <strain evidence="4 5">Hp12</strain>
    </source>
</reference>
<keyword evidence="5" id="KW-1185">Reference proteome</keyword>
<evidence type="ECO:0000313" key="4">
    <source>
        <dbReference type="EMBL" id="PVZ70271.1"/>
    </source>
</evidence>
<evidence type="ECO:0000256" key="3">
    <source>
        <dbReference type="ARBA" id="ARBA00023002"/>
    </source>
</evidence>
<dbReference type="PANTHER" id="PTHR32332:SF20">
    <property type="entry name" value="2-NITROPROPANE DIOXYGENASE-LIKE PROTEIN"/>
    <property type="match status" value="1"/>
</dbReference>
<comment type="caution">
    <text evidence="4">The sequence shown here is derived from an EMBL/GenBank/DDBJ whole genome shotgun (WGS) entry which is preliminary data.</text>
</comment>
<dbReference type="PANTHER" id="PTHR32332">
    <property type="entry name" value="2-NITROPROPANE DIOXYGENASE"/>
    <property type="match status" value="1"/>
</dbReference>
<keyword evidence="2" id="KW-0288">FMN</keyword>
<evidence type="ECO:0000256" key="2">
    <source>
        <dbReference type="ARBA" id="ARBA00022643"/>
    </source>
</evidence>
<organism evidence="4 5">
    <name type="scientific">Pelagibaculum spongiae</name>
    <dbReference type="NCBI Taxonomy" id="2080658"/>
    <lineage>
        <taxon>Bacteria</taxon>
        <taxon>Pseudomonadati</taxon>
        <taxon>Pseudomonadota</taxon>
        <taxon>Gammaproteobacteria</taxon>
        <taxon>Oceanospirillales</taxon>
        <taxon>Pelagibaculum</taxon>
    </lineage>
</organism>
<dbReference type="InterPro" id="IPR013785">
    <property type="entry name" value="Aldolase_TIM"/>
</dbReference>
<dbReference type="Pfam" id="PF03060">
    <property type="entry name" value="NMO"/>
    <property type="match status" value="2"/>
</dbReference>
<dbReference type="OrthoDB" id="9778912at2"/>
<evidence type="ECO:0000256" key="1">
    <source>
        <dbReference type="ARBA" id="ARBA00022630"/>
    </source>
</evidence>
<dbReference type="GO" id="GO:0018580">
    <property type="term" value="F:nitronate monooxygenase activity"/>
    <property type="evidence" value="ECO:0007669"/>
    <property type="project" value="InterPro"/>
</dbReference>
<dbReference type="EMBL" id="QDDL01000002">
    <property type="protein sequence ID" value="PVZ70271.1"/>
    <property type="molecule type" value="Genomic_DNA"/>
</dbReference>
<dbReference type="InterPro" id="IPR004136">
    <property type="entry name" value="NMO"/>
</dbReference>
<gene>
    <name evidence="4" type="ORF">DC094_06645</name>
</gene>
<protein>
    <submittedName>
        <fullName evidence="4">Enoyl-ACP reductase</fullName>
    </submittedName>
</protein>
<dbReference type="Gene3D" id="3.20.20.70">
    <property type="entry name" value="Aldolase class I"/>
    <property type="match status" value="1"/>
</dbReference>
<accession>A0A2V1H1L6</accession>
<name>A0A2V1H1L6_9GAMM</name>
<dbReference type="Proteomes" id="UP000244906">
    <property type="component" value="Unassembled WGS sequence"/>
</dbReference>
<dbReference type="AlphaFoldDB" id="A0A2V1H1L6"/>
<evidence type="ECO:0000313" key="5">
    <source>
        <dbReference type="Proteomes" id="UP000244906"/>
    </source>
</evidence>
<dbReference type="CDD" id="cd04730">
    <property type="entry name" value="NPD_like"/>
    <property type="match status" value="1"/>
</dbReference>